<feature type="domain" description="MARVEL" evidence="6">
    <location>
        <begin position="9"/>
        <end position="138"/>
    </location>
</feature>
<keyword evidence="3 5" id="KW-1133">Transmembrane helix</keyword>
<dbReference type="GO" id="GO:0005886">
    <property type="term" value="C:plasma membrane"/>
    <property type="evidence" value="ECO:0007669"/>
    <property type="project" value="TreeGrafter"/>
</dbReference>
<evidence type="ECO:0000313" key="7">
    <source>
        <dbReference type="EMBL" id="KAK2722111.1"/>
    </source>
</evidence>
<gene>
    <name evidence="7" type="ORF">QYM36_002608</name>
</gene>
<feature type="transmembrane region" description="Helical" evidence="5">
    <location>
        <begin position="49"/>
        <end position="72"/>
    </location>
</feature>
<evidence type="ECO:0000256" key="5">
    <source>
        <dbReference type="SAM" id="Phobius"/>
    </source>
</evidence>
<dbReference type="PANTHER" id="PTHR36692">
    <property type="entry name" value="PROTEIN SNAKESKIN"/>
    <property type="match status" value="1"/>
</dbReference>
<dbReference type="Proteomes" id="UP001187531">
    <property type="component" value="Unassembled WGS sequence"/>
</dbReference>
<evidence type="ECO:0000256" key="3">
    <source>
        <dbReference type="ARBA" id="ARBA00022989"/>
    </source>
</evidence>
<evidence type="ECO:0000313" key="8">
    <source>
        <dbReference type="Proteomes" id="UP001187531"/>
    </source>
</evidence>
<dbReference type="InterPro" id="IPR008253">
    <property type="entry name" value="Marvel"/>
</dbReference>
<keyword evidence="8" id="KW-1185">Reference proteome</keyword>
<comment type="caution">
    <text evidence="7">The sequence shown here is derived from an EMBL/GenBank/DDBJ whole genome shotgun (WGS) entry which is preliminary data.</text>
</comment>
<dbReference type="EMBL" id="JAVRJZ010000005">
    <property type="protein sequence ID" value="KAK2722111.1"/>
    <property type="molecule type" value="Genomic_DNA"/>
</dbReference>
<sequence length="151" mass="16390">MADFRVLARAHGFIKLAEVLLAAVCLGLIRHYDLHFGGDITTGSYQDRYLCGIITIGGFILVSLPLLLSYIWGEAGTYQTLLEMIYNFTGMVLFLTAGSLALDYYNSYKATGGSPDAGKALGALCIINGFFYLTDTVLAVRHSYATSTLPI</sequence>
<dbReference type="AlphaFoldDB" id="A0AA88LEV6"/>
<keyword evidence="4 5" id="KW-0472">Membrane</keyword>
<dbReference type="Pfam" id="PF01284">
    <property type="entry name" value="MARVEL"/>
    <property type="match status" value="1"/>
</dbReference>
<feature type="transmembrane region" description="Helical" evidence="5">
    <location>
        <begin position="84"/>
        <end position="105"/>
    </location>
</feature>
<protein>
    <recommendedName>
        <fullName evidence="6">MARVEL domain-containing protein</fullName>
    </recommendedName>
</protein>
<proteinExistence type="predicted"/>
<accession>A0AA88LEV6</accession>
<feature type="transmembrane region" description="Helical" evidence="5">
    <location>
        <begin position="117"/>
        <end position="134"/>
    </location>
</feature>
<evidence type="ECO:0000259" key="6">
    <source>
        <dbReference type="Pfam" id="PF01284"/>
    </source>
</evidence>
<reference evidence="7" key="1">
    <citation type="submission" date="2023-07" db="EMBL/GenBank/DDBJ databases">
        <title>Chromosome-level genome assembly of Artemia franciscana.</title>
        <authorList>
            <person name="Jo E."/>
        </authorList>
    </citation>
    <scope>NUCLEOTIDE SEQUENCE</scope>
    <source>
        <tissue evidence="7">Whole body</tissue>
    </source>
</reference>
<feature type="transmembrane region" description="Helical" evidence="5">
    <location>
        <begin position="12"/>
        <end position="29"/>
    </location>
</feature>
<comment type="subcellular location">
    <subcellularLocation>
        <location evidence="1">Membrane</location>
        <topology evidence="1">Multi-pass membrane protein</topology>
    </subcellularLocation>
</comment>
<organism evidence="7 8">
    <name type="scientific">Artemia franciscana</name>
    <name type="common">Brine shrimp</name>
    <name type="synonym">Artemia sanfranciscana</name>
    <dbReference type="NCBI Taxonomy" id="6661"/>
    <lineage>
        <taxon>Eukaryota</taxon>
        <taxon>Metazoa</taxon>
        <taxon>Ecdysozoa</taxon>
        <taxon>Arthropoda</taxon>
        <taxon>Crustacea</taxon>
        <taxon>Branchiopoda</taxon>
        <taxon>Anostraca</taxon>
        <taxon>Artemiidae</taxon>
        <taxon>Artemia</taxon>
    </lineage>
</organism>
<keyword evidence="2 5" id="KW-0812">Transmembrane</keyword>
<dbReference type="InterPro" id="IPR038976">
    <property type="entry name" value="Ssk"/>
</dbReference>
<dbReference type="PANTHER" id="PTHR36692:SF3">
    <property type="entry name" value="PROTEIN SNAKESKIN"/>
    <property type="match status" value="1"/>
</dbReference>
<evidence type="ECO:0000256" key="4">
    <source>
        <dbReference type="ARBA" id="ARBA00023136"/>
    </source>
</evidence>
<dbReference type="GO" id="GO:0019991">
    <property type="term" value="P:septate junction assembly"/>
    <property type="evidence" value="ECO:0007669"/>
    <property type="project" value="InterPro"/>
</dbReference>
<evidence type="ECO:0000256" key="1">
    <source>
        <dbReference type="ARBA" id="ARBA00004141"/>
    </source>
</evidence>
<evidence type="ECO:0000256" key="2">
    <source>
        <dbReference type="ARBA" id="ARBA00022692"/>
    </source>
</evidence>
<name>A0AA88LEV6_ARTSF</name>